<evidence type="ECO:0000313" key="3">
    <source>
        <dbReference type="Proteomes" id="UP000230233"/>
    </source>
</evidence>
<comment type="caution">
    <text evidence="2">The sequence shown here is derived from an EMBL/GenBank/DDBJ whole genome shotgun (WGS) entry which is preliminary data.</text>
</comment>
<keyword evidence="3" id="KW-1185">Reference proteome</keyword>
<dbReference type="EMBL" id="PDUG01000002">
    <property type="protein sequence ID" value="PIC49697.1"/>
    <property type="molecule type" value="Genomic_DNA"/>
</dbReference>
<dbReference type="Proteomes" id="UP000230233">
    <property type="component" value="Chromosome II"/>
</dbReference>
<accession>A0A2G5VD73</accession>
<feature type="region of interest" description="Disordered" evidence="1">
    <location>
        <begin position="102"/>
        <end position="126"/>
    </location>
</feature>
<dbReference type="OrthoDB" id="5906581at2759"/>
<evidence type="ECO:0000313" key="2">
    <source>
        <dbReference type="EMBL" id="PIC49697.1"/>
    </source>
</evidence>
<dbReference type="AlphaFoldDB" id="A0A2G5VD73"/>
<protein>
    <submittedName>
        <fullName evidence="2">Uncharacterized protein</fullName>
    </submittedName>
</protein>
<organism evidence="2 3">
    <name type="scientific">Caenorhabditis nigoni</name>
    <dbReference type="NCBI Taxonomy" id="1611254"/>
    <lineage>
        <taxon>Eukaryota</taxon>
        <taxon>Metazoa</taxon>
        <taxon>Ecdysozoa</taxon>
        <taxon>Nematoda</taxon>
        <taxon>Chromadorea</taxon>
        <taxon>Rhabditida</taxon>
        <taxon>Rhabditina</taxon>
        <taxon>Rhabditomorpha</taxon>
        <taxon>Rhabditoidea</taxon>
        <taxon>Rhabditidae</taxon>
        <taxon>Peloderinae</taxon>
        <taxon>Caenorhabditis</taxon>
    </lineage>
</organism>
<name>A0A2G5VD73_9PELO</name>
<evidence type="ECO:0000256" key="1">
    <source>
        <dbReference type="SAM" id="MobiDB-lite"/>
    </source>
</evidence>
<feature type="compositionally biased region" description="Polar residues" evidence="1">
    <location>
        <begin position="116"/>
        <end position="126"/>
    </location>
</feature>
<gene>
    <name evidence="2" type="primary">Cnig_chr_II.g8221</name>
    <name evidence="2" type="ORF">B9Z55_008221</name>
</gene>
<sequence length="126" mass="14444">MAIFLFHTVRLDRSFGNHQDHLNPEAVPSPSSPPCATQQSPRTILLHPKALEPPLLRGRATCRFQTPKVKGRNKEQSTLCGIFKKIKCSVERWDFQKEFERRDPGHYGDFPLPHRLSSSVDQRSPI</sequence>
<proteinExistence type="predicted"/>
<reference evidence="3" key="1">
    <citation type="submission" date="2017-10" db="EMBL/GenBank/DDBJ databases">
        <title>Rapid genome shrinkage in a self-fertile nematode reveals novel sperm competition proteins.</title>
        <authorList>
            <person name="Yin D."/>
            <person name="Schwarz E.M."/>
            <person name="Thomas C.G."/>
            <person name="Felde R.L."/>
            <person name="Korf I.F."/>
            <person name="Cutter A.D."/>
            <person name="Schartner C.M."/>
            <person name="Ralston E.J."/>
            <person name="Meyer B.J."/>
            <person name="Haag E.S."/>
        </authorList>
    </citation>
    <scope>NUCLEOTIDE SEQUENCE [LARGE SCALE GENOMIC DNA]</scope>
    <source>
        <strain evidence="3">JU1422</strain>
    </source>
</reference>